<dbReference type="Gene3D" id="3.40.1190.20">
    <property type="match status" value="1"/>
</dbReference>
<dbReference type="EMBL" id="JARVCO010000008">
    <property type="protein sequence ID" value="MDZ8118396.1"/>
    <property type="molecule type" value="Genomic_DNA"/>
</dbReference>
<evidence type="ECO:0000256" key="1">
    <source>
        <dbReference type="ARBA" id="ARBA00022679"/>
    </source>
</evidence>
<dbReference type="InterPro" id="IPR029056">
    <property type="entry name" value="Ribokinase-like"/>
</dbReference>
<sequence length="315" mass="33762">MSGKKYDAVVVGLNVIDILFERPDKITEGEKHEVSRLVIQGGAPAGNAACGLASMGWKTGFVGKLGNNTLSSISRTELQMYNVSESLLIKSEKAQPAIAVVAIDQQGERTVYYSLAGYEKLTPGDIPTEAIKEAGLLLVDGYETEGALEALRIAHKYGIPSVLDIETGDAELMRKAMKLGTDTILPLSGALELTGCETMDAALYELSGWTDGRVIITDGIKGSWTLNEQELIHQPAFSVQAVDTTGCGDAYHAGYASALLDGLPLNLRMEFAAFFASRVALQFGGRTQLPNPASLKAEDLSGLSSELKQYIRNKE</sequence>
<dbReference type="Pfam" id="PF00294">
    <property type="entry name" value="PfkB"/>
    <property type="match status" value="1"/>
</dbReference>
<proteinExistence type="predicted"/>
<comment type="caution">
    <text evidence="4">The sequence shown here is derived from an EMBL/GenBank/DDBJ whole genome shotgun (WGS) entry which is preliminary data.</text>
</comment>
<dbReference type="GO" id="GO:0016301">
    <property type="term" value="F:kinase activity"/>
    <property type="evidence" value="ECO:0007669"/>
    <property type="project" value="UniProtKB-KW"/>
</dbReference>
<evidence type="ECO:0000259" key="3">
    <source>
        <dbReference type="Pfam" id="PF00294"/>
    </source>
</evidence>
<organism evidence="4 5">
    <name type="scientific">Pontiella agarivorans</name>
    <dbReference type="NCBI Taxonomy" id="3038953"/>
    <lineage>
        <taxon>Bacteria</taxon>
        <taxon>Pseudomonadati</taxon>
        <taxon>Kiritimatiellota</taxon>
        <taxon>Kiritimatiellia</taxon>
        <taxon>Kiritimatiellales</taxon>
        <taxon>Pontiellaceae</taxon>
        <taxon>Pontiella</taxon>
    </lineage>
</organism>
<dbReference type="Proteomes" id="UP001290861">
    <property type="component" value="Unassembled WGS sequence"/>
</dbReference>
<dbReference type="PANTHER" id="PTHR10584:SF166">
    <property type="entry name" value="RIBOKINASE"/>
    <property type="match status" value="1"/>
</dbReference>
<keyword evidence="1" id="KW-0808">Transferase</keyword>
<protein>
    <submittedName>
        <fullName evidence="4">PfkB family carbohydrate kinase</fullName>
    </submittedName>
</protein>
<feature type="domain" description="Carbohydrate kinase PfkB" evidence="3">
    <location>
        <begin position="8"/>
        <end position="290"/>
    </location>
</feature>
<reference evidence="4 5" key="1">
    <citation type="journal article" date="2024" name="Appl. Environ. Microbiol.">
        <title>Pontiella agarivorans sp. nov., a novel marine anaerobic bacterium capable of degrading macroalgal polysaccharides and fixing nitrogen.</title>
        <authorList>
            <person name="Liu N."/>
            <person name="Kivenson V."/>
            <person name="Peng X."/>
            <person name="Cui Z."/>
            <person name="Lankiewicz T.S."/>
            <person name="Gosselin K.M."/>
            <person name="English C.J."/>
            <person name="Blair E.M."/>
            <person name="O'Malley M.A."/>
            <person name="Valentine D.L."/>
        </authorList>
    </citation>
    <scope>NUCLEOTIDE SEQUENCE [LARGE SCALE GENOMIC DNA]</scope>
    <source>
        <strain evidence="4 5">NLcol2</strain>
    </source>
</reference>
<dbReference type="RefSeq" id="WP_322608196.1">
    <property type="nucleotide sequence ID" value="NZ_JARVCO010000008.1"/>
</dbReference>
<gene>
    <name evidence="4" type="ORF">P9H32_07100</name>
</gene>
<evidence type="ECO:0000313" key="4">
    <source>
        <dbReference type="EMBL" id="MDZ8118396.1"/>
    </source>
</evidence>
<dbReference type="SUPFAM" id="SSF53613">
    <property type="entry name" value="Ribokinase-like"/>
    <property type="match status" value="1"/>
</dbReference>
<dbReference type="PANTHER" id="PTHR10584">
    <property type="entry name" value="SUGAR KINASE"/>
    <property type="match status" value="1"/>
</dbReference>
<evidence type="ECO:0000313" key="5">
    <source>
        <dbReference type="Proteomes" id="UP001290861"/>
    </source>
</evidence>
<name>A0ABU5MWD2_9BACT</name>
<keyword evidence="2 4" id="KW-0418">Kinase</keyword>
<dbReference type="InterPro" id="IPR011611">
    <property type="entry name" value="PfkB_dom"/>
</dbReference>
<evidence type="ECO:0000256" key="2">
    <source>
        <dbReference type="ARBA" id="ARBA00022777"/>
    </source>
</evidence>
<accession>A0ABU5MWD2</accession>
<keyword evidence="5" id="KW-1185">Reference proteome</keyword>